<reference evidence="1" key="1">
    <citation type="submission" date="2016-10" db="EMBL/GenBank/DDBJ databases">
        <authorList>
            <person name="de Groot N.N."/>
        </authorList>
    </citation>
    <scope>NUCLEOTIDE SEQUENCE</scope>
</reference>
<proteinExistence type="predicted"/>
<evidence type="ECO:0008006" key="2">
    <source>
        <dbReference type="Google" id="ProtNLM"/>
    </source>
</evidence>
<organism evidence="1">
    <name type="scientific">hydrothermal vent metagenome</name>
    <dbReference type="NCBI Taxonomy" id="652676"/>
    <lineage>
        <taxon>unclassified sequences</taxon>
        <taxon>metagenomes</taxon>
        <taxon>ecological metagenomes</taxon>
    </lineage>
</organism>
<accession>A0A1W1CDX4</accession>
<protein>
    <recommendedName>
        <fullName evidence="2">Transposase</fullName>
    </recommendedName>
</protein>
<evidence type="ECO:0000313" key="1">
    <source>
        <dbReference type="EMBL" id="SFV64060.1"/>
    </source>
</evidence>
<dbReference type="AlphaFoldDB" id="A0A1W1CDX4"/>
<gene>
    <name evidence="1" type="ORF">MNB_SV-6-261</name>
</gene>
<sequence length="62" mass="7142">MLRDMKIEELPGYKIALERGEERGISKGIIETAITMIKEFNLSIDMVAKKLNISIDELKKYL</sequence>
<name>A0A1W1CDX4_9ZZZZ</name>
<dbReference type="EMBL" id="FPHC01000069">
    <property type="protein sequence ID" value="SFV64060.1"/>
    <property type="molecule type" value="Genomic_DNA"/>
</dbReference>